<organism evidence="9 10">
    <name type="scientific">Natronincola ferrireducens</name>
    <dbReference type="NCBI Taxonomy" id="393762"/>
    <lineage>
        <taxon>Bacteria</taxon>
        <taxon>Bacillati</taxon>
        <taxon>Bacillota</taxon>
        <taxon>Clostridia</taxon>
        <taxon>Peptostreptococcales</taxon>
        <taxon>Natronincolaceae</taxon>
        <taxon>Natronincola</taxon>
    </lineage>
</organism>
<protein>
    <submittedName>
        <fullName evidence="9">4-azaleucine resistance probable transporter AzlC</fullName>
    </submittedName>
</protein>
<dbReference type="STRING" id="393762.SAMN05660472_00590"/>
<evidence type="ECO:0000313" key="9">
    <source>
        <dbReference type="EMBL" id="SDK04064.1"/>
    </source>
</evidence>
<evidence type="ECO:0000256" key="8">
    <source>
        <dbReference type="SAM" id="Phobius"/>
    </source>
</evidence>
<keyword evidence="6 8" id="KW-1133">Transmembrane helix</keyword>
<dbReference type="RefSeq" id="WP_090550051.1">
    <property type="nucleotide sequence ID" value="NZ_FNFP01000001.1"/>
</dbReference>
<keyword evidence="7 8" id="KW-0472">Membrane</keyword>
<evidence type="ECO:0000256" key="2">
    <source>
        <dbReference type="ARBA" id="ARBA00010735"/>
    </source>
</evidence>
<evidence type="ECO:0000256" key="7">
    <source>
        <dbReference type="ARBA" id="ARBA00023136"/>
    </source>
</evidence>
<name>A0A1G8YNN7_9FIRM</name>
<keyword evidence="4" id="KW-1003">Cell membrane</keyword>
<dbReference type="Proteomes" id="UP000198718">
    <property type="component" value="Unassembled WGS sequence"/>
</dbReference>
<feature type="transmembrane region" description="Helical" evidence="8">
    <location>
        <begin position="32"/>
        <end position="55"/>
    </location>
</feature>
<evidence type="ECO:0000256" key="1">
    <source>
        <dbReference type="ARBA" id="ARBA00004651"/>
    </source>
</evidence>
<feature type="transmembrane region" description="Helical" evidence="8">
    <location>
        <begin position="226"/>
        <end position="244"/>
    </location>
</feature>
<evidence type="ECO:0000256" key="5">
    <source>
        <dbReference type="ARBA" id="ARBA00022692"/>
    </source>
</evidence>
<comment type="similarity">
    <text evidence="2">Belongs to the AzlC family.</text>
</comment>
<reference evidence="9 10" key="1">
    <citation type="submission" date="2016-10" db="EMBL/GenBank/DDBJ databases">
        <authorList>
            <person name="de Groot N.N."/>
        </authorList>
    </citation>
    <scope>NUCLEOTIDE SEQUENCE [LARGE SCALE GENOMIC DNA]</scope>
    <source>
        <strain evidence="9 10">DSM 18346</strain>
    </source>
</reference>
<evidence type="ECO:0000256" key="6">
    <source>
        <dbReference type="ARBA" id="ARBA00022989"/>
    </source>
</evidence>
<dbReference type="InterPro" id="IPR011606">
    <property type="entry name" value="Brnchd-chn_aa_trnsp_permease"/>
</dbReference>
<evidence type="ECO:0000256" key="3">
    <source>
        <dbReference type="ARBA" id="ARBA00022448"/>
    </source>
</evidence>
<dbReference type="GO" id="GO:0005886">
    <property type="term" value="C:plasma membrane"/>
    <property type="evidence" value="ECO:0007669"/>
    <property type="project" value="UniProtKB-SubCell"/>
</dbReference>
<evidence type="ECO:0000256" key="4">
    <source>
        <dbReference type="ARBA" id="ARBA00022475"/>
    </source>
</evidence>
<dbReference type="AlphaFoldDB" id="A0A1G8YNN7"/>
<dbReference type="EMBL" id="FNFP01000001">
    <property type="protein sequence ID" value="SDK04064.1"/>
    <property type="molecule type" value="Genomic_DNA"/>
</dbReference>
<feature type="transmembrane region" description="Helical" evidence="8">
    <location>
        <begin position="145"/>
        <end position="168"/>
    </location>
</feature>
<feature type="transmembrane region" description="Helical" evidence="8">
    <location>
        <begin position="174"/>
        <end position="196"/>
    </location>
</feature>
<keyword evidence="5 8" id="KW-0812">Transmembrane</keyword>
<feature type="transmembrane region" description="Helical" evidence="8">
    <location>
        <begin position="75"/>
        <end position="98"/>
    </location>
</feature>
<keyword evidence="3" id="KW-0813">Transport</keyword>
<dbReference type="Pfam" id="PF03591">
    <property type="entry name" value="AzlC"/>
    <property type="match status" value="1"/>
</dbReference>
<evidence type="ECO:0000313" key="10">
    <source>
        <dbReference type="Proteomes" id="UP000198718"/>
    </source>
</evidence>
<sequence>MCDKNIPFSQASNKGEVLLYGKFAFVEGMKQALPIVIGYLPIAISFGVISAQTGLSLVHTVLMSLIVYAGASQFMAVNMMAMGILGLEIVLATFILNFRHFVMSMSLMNKLHHLSLVEKVVLSFGITDETFAMVSMASKDDNIKLSSYFIGGIMLASYSSWGIGTFIGGLLSMVIPPSIGTSMSIGLYAMFIGLLIPSVRENIKIGIIAAISGGFCYFFSLIFTSGWGIVMATLVGGLVGSFFMKGE</sequence>
<dbReference type="OrthoDB" id="3177005at2"/>
<accession>A0A1G8YNN7</accession>
<keyword evidence="10" id="KW-1185">Reference proteome</keyword>
<comment type="subcellular location">
    <subcellularLocation>
        <location evidence="1">Cell membrane</location>
        <topology evidence="1">Multi-pass membrane protein</topology>
    </subcellularLocation>
</comment>
<dbReference type="GO" id="GO:1903785">
    <property type="term" value="P:L-valine transmembrane transport"/>
    <property type="evidence" value="ECO:0007669"/>
    <property type="project" value="TreeGrafter"/>
</dbReference>
<proteinExistence type="inferred from homology"/>
<dbReference type="PANTHER" id="PTHR34979:SF1">
    <property type="entry name" value="INNER MEMBRANE PROTEIN YGAZ"/>
    <property type="match status" value="1"/>
</dbReference>
<gene>
    <name evidence="9" type="ORF">SAMN05660472_00590</name>
</gene>
<dbReference type="PANTHER" id="PTHR34979">
    <property type="entry name" value="INNER MEMBRANE PROTEIN YGAZ"/>
    <property type="match status" value="1"/>
</dbReference>